<dbReference type="RefSeq" id="WP_073184584.1">
    <property type="nucleotide sequence ID" value="NZ_FQXI01000007.1"/>
</dbReference>
<dbReference type="InterPro" id="IPR003370">
    <property type="entry name" value="Chromate_transpt"/>
</dbReference>
<name>A0A1M5SBU4_9FIRM</name>
<dbReference type="STRING" id="1120995.SAMN02745245_01139"/>
<dbReference type="Proteomes" id="UP000184032">
    <property type="component" value="Unassembled WGS sequence"/>
</dbReference>
<keyword evidence="3" id="KW-1003">Cell membrane</keyword>
<keyword evidence="9" id="KW-1185">Reference proteome</keyword>
<evidence type="ECO:0000256" key="6">
    <source>
        <dbReference type="ARBA" id="ARBA00023136"/>
    </source>
</evidence>
<evidence type="ECO:0000256" key="4">
    <source>
        <dbReference type="ARBA" id="ARBA00022692"/>
    </source>
</evidence>
<dbReference type="PANTHER" id="PTHR43663">
    <property type="entry name" value="CHROMATE TRANSPORT PROTEIN-RELATED"/>
    <property type="match status" value="1"/>
</dbReference>
<protein>
    <submittedName>
        <fullName evidence="8">Chromate transporter</fullName>
    </submittedName>
</protein>
<keyword evidence="6 7" id="KW-0472">Membrane</keyword>
<sequence>MKKVSLAKLFFTFFKISAVTFGGGYTIVPIVKDVFVNELKLIDDDEMTNLVALAQSGPGAMAVSTSILTGYKLRGPIGAITCLIASALPCLLILSIVSVFYTQFKTNFFIKSALDGISGVVCAVLLVTVFNMGKAAYKNYPIFSSAIMILVFVLGFFVNISTAPLLLCSAILGICVFYVTDRRKEIE</sequence>
<proteinExistence type="inferred from homology"/>
<evidence type="ECO:0000256" key="3">
    <source>
        <dbReference type="ARBA" id="ARBA00022475"/>
    </source>
</evidence>
<keyword evidence="5 7" id="KW-1133">Transmembrane helix</keyword>
<comment type="similarity">
    <text evidence="2">Belongs to the chromate ion transporter (CHR) (TC 2.A.51) family.</text>
</comment>
<organism evidence="8 9">
    <name type="scientific">Anaerosphaera aminiphila DSM 21120</name>
    <dbReference type="NCBI Taxonomy" id="1120995"/>
    <lineage>
        <taxon>Bacteria</taxon>
        <taxon>Bacillati</taxon>
        <taxon>Bacillota</taxon>
        <taxon>Tissierellia</taxon>
        <taxon>Tissierellales</taxon>
        <taxon>Peptoniphilaceae</taxon>
        <taxon>Anaerosphaera</taxon>
    </lineage>
</organism>
<evidence type="ECO:0000256" key="1">
    <source>
        <dbReference type="ARBA" id="ARBA00004651"/>
    </source>
</evidence>
<dbReference type="EMBL" id="FQXI01000007">
    <property type="protein sequence ID" value="SHH35931.1"/>
    <property type="molecule type" value="Genomic_DNA"/>
</dbReference>
<feature type="transmembrane region" description="Helical" evidence="7">
    <location>
        <begin position="12"/>
        <end position="31"/>
    </location>
</feature>
<feature type="transmembrane region" description="Helical" evidence="7">
    <location>
        <begin position="113"/>
        <end position="133"/>
    </location>
</feature>
<dbReference type="GO" id="GO:0015109">
    <property type="term" value="F:chromate transmembrane transporter activity"/>
    <property type="evidence" value="ECO:0007669"/>
    <property type="project" value="InterPro"/>
</dbReference>
<comment type="subcellular location">
    <subcellularLocation>
        <location evidence="1">Cell membrane</location>
        <topology evidence="1">Multi-pass membrane protein</topology>
    </subcellularLocation>
</comment>
<keyword evidence="4 7" id="KW-0812">Transmembrane</keyword>
<dbReference type="OrthoDB" id="9788907at2"/>
<feature type="transmembrane region" description="Helical" evidence="7">
    <location>
        <begin position="78"/>
        <end position="101"/>
    </location>
</feature>
<evidence type="ECO:0000256" key="5">
    <source>
        <dbReference type="ARBA" id="ARBA00022989"/>
    </source>
</evidence>
<dbReference type="PANTHER" id="PTHR43663:SF1">
    <property type="entry name" value="CHROMATE TRANSPORTER"/>
    <property type="match status" value="1"/>
</dbReference>
<evidence type="ECO:0000313" key="8">
    <source>
        <dbReference type="EMBL" id="SHH35931.1"/>
    </source>
</evidence>
<dbReference type="GO" id="GO:0005886">
    <property type="term" value="C:plasma membrane"/>
    <property type="evidence" value="ECO:0007669"/>
    <property type="project" value="UniProtKB-SubCell"/>
</dbReference>
<dbReference type="InterPro" id="IPR052518">
    <property type="entry name" value="CHR_Transporter"/>
</dbReference>
<feature type="transmembrane region" description="Helical" evidence="7">
    <location>
        <begin position="163"/>
        <end position="180"/>
    </location>
</feature>
<evidence type="ECO:0000256" key="2">
    <source>
        <dbReference type="ARBA" id="ARBA00005262"/>
    </source>
</evidence>
<reference evidence="8 9" key="1">
    <citation type="submission" date="2016-11" db="EMBL/GenBank/DDBJ databases">
        <authorList>
            <person name="Jaros S."/>
            <person name="Januszkiewicz K."/>
            <person name="Wedrychowicz H."/>
        </authorList>
    </citation>
    <scope>NUCLEOTIDE SEQUENCE [LARGE SCALE GENOMIC DNA]</scope>
    <source>
        <strain evidence="8 9">DSM 21120</strain>
    </source>
</reference>
<evidence type="ECO:0000256" key="7">
    <source>
        <dbReference type="SAM" id="Phobius"/>
    </source>
</evidence>
<dbReference type="Pfam" id="PF02417">
    <property type="entry name" value="Chromate_transp"/>
    <property type="match status" value="1"/>
</dbReference>
<evidence type="ECO:0000313" key="9">
    <source>
        <dbReference type="Proteomes" id="UP000184032"/>
    </source>
</evidence>
<accession>A0A1M5SBU4</accession>
<gene>
    <name evidence="8" type="ORF">SAMN02745245_01139</name>
</gene>
<dbReference type="AlphaFoldDB" id="A0A1M5SBU4"/>